<reference evidence="3" key="1">
    <citation type="journal article" date="2015" name="Genome Announc.">
        <title>Draft genome sequence of Talaromyces cellulolyticus strain Y-94, a source of lignocellulosic biomass-degrading enzymes.</title>
        <authorList>
            <person name="Fujii T."/>
            <person name="Koike H."/>
            <person name="Sawayama S."/>
            <person name="Yano S."/>
            <person name="Inoue H."/>
        </authorList>
    </citation>
    <scope>NUCLEOTIDE SEQUENCE [LARGE SCALE GENOMIC DNA]</scope>
    <source>
        <strain evidence="3">Y-94</strain>
    </source>
</reference>
<proteinExistence type="predicted"/>
<evidence type="ECO:0000313" key="2">
    <source>
        <dbReference type="EMBL" id="GAM40665.1"/>
    </source>
</evidence>
<accession>A0A6N4SLR7</accession>
<organism evidence="2 3">
    <name type="scientific">Talaromyces pinophilus</name>
    <name type="common">Penicillium pinophilum</name>
    <dbReference type="NCBI Taxonomy" id="128442"/>
    <lineage>
        <taxon>Eukaryota</taxon>
        <taxon>Fungi</taxon>
        <taxon>Dikarya</taxon>
        <taxon>Ascomycota</taxon>
        <taxon>Pezizomycotina</taxon>
        <taxon>Eurotiomycetes</taxon>
        <taxon>Eurotiomycetidae</taxon>
        <taxon>Eurotiales</taxon>
        <taxon>Trichocomaceae</taxon>
        <taxon>Talaromyces</taxon>
        <taxon>Talaromyces sect. Talaromyces</taxon>
    </lineage>
</organism>
<sequence>MEAEAGPEIDLEEEVETEEDGVLVEEVERDALVVVIEAQVPEEAFREAFLGALPTDEVAAVLIALRPGNFLLISSHFIPLPRNSIINASSSDDHFDCFLAGGSFPSEPDECRFVPAGVDPDIVVGFAVVVGIIAAAGPGPGGPLGVGAPEANMEVLLDEAAEEDDDGGRFICCCCC</sequence>
<comment type="caution">
    <text evidence="2">The sequence shown here is derived from an EMBL/GenBank/DDBJ whole genome shotgun (WGS) entry which is preliminary data.</text>
</comment>
<dbReference type="EMBL" id="DF933835">
    <property type="protein sequence ID" value="GAM40665.1"/>
    <property type="molecule type" value="Genomic_DNA"/>
</dbReference>
<evidence type="ECO:0000313" key="3">
    <source>
        <dbReference type="Proteomes" id="UP000053095"/>
    </source>
</evidence>
<feature type="region of interest" description="Disordered" evidence="1">
    <location>
        <begin position="1"/>
        <end position="20"/>
    </location>
</feature>
<gene>
    <name evidence="2" type="ORF">TCE0_039r13189</name>
</gene>
<keyword evidence="3" id="KW-1185">Reference proteome</keyword>
<name>A0A6N4SLR7_TALPI</name>
<protein>
    <submittedName>
        <fullName evidence="2">Uncharacterized protein</fullName>
    </submittedName>
</protein>
<dbReference type="Proteomes" id="UP000053095">
    <property type="component" value="Unassembled WGS sequence"/>
</dbReference>
<dbReference type="AlphaFoldDB" id="A0A6N4SLR7"/>
<evidence type="ECO:0000256" key="1">
    <source>
        <dbReference type="SAM" id="MobiDB-lite"/>
    </source>
</evidence>